<protein>
    <recommendedName>
        <fullName evidence="5">DUF4148 domain-containing protein</fullName>
    </recommendedName>
</protein>
<evidence type="ECO:0008006" key="5">
    <source>
        <dbReference type="Google" id="ProtNLM"/>
    </source>
</evidence>
<sequence>MQRVLVTLSFLALSGAAMANGIYPTTLSPEERERHEFLDVQRGIRSGVAPTVPSEMIGASREFGRPVKPSPSEARNIAPNESAGGNF</sequence>
<dbReference type="EMBL" id="CP027668">
    <property type="protein sequence ID" value="AVO47068.1"/>
    <property type="molecule type" value="Genomic_DNA"/>
</dbReference>
<accession>A0A2S0NG02</accession>
<dbReference type="KEGG" id="phr:C6569_19550"/>
<evidence type="ECO:0000256" key="2">
    <source>
        <dbReference type="SAM" id="SignalP"/>
    </source>
</evidence>
<evidence type="ECO:0000313" key="4">
    <source>
        <dbReference type="Proteomes" id="UP000237889"/>
    </source>
</evidence>
<feature type="chain" id="PRO_5015695122" description="DUF4148 domain-containing protein" evidence="2">
    <location>
        <begin position="20"/>
        <end position="87"/>
    </location>
</feature>
<reference evidence="3 4" key="1">
    <citation type="submission" date="2018-03" db="EMBL/GenBank/DDBJ databases">
        <title>Genome sequencing of Phreatobacter sp.</title>
        <authorList>
            <person name="Kim S.-J."/>
            <person name="Heo J."/>
            <person name="Kwon S.-W."/>
        </authorList>
    </citation>
    <scope>NUCLEOTIDE SEQUENCE [LARGE SCALE GENOMIC DNA]</scope>
    <source>
        <strain evidence="3 4">S-12</strain>
    </source>
</reference>
<feature type="signal peptide" evidence="2">
    <location>
        <begin position="1"/>
        <end position="19"/>
    </location>
</feature>
<dbReference type="AlphaFoldDB" id="A0A2S0NG02"/>
<name>A0A2S0NG02_9HYPH</name>
<gene>
    <name evidence="3" type="ORF">C6569_19550</name>
</gene>
<organism evidence="3 4">
    <name type="scientific">Phreatobacter cathodiphilus</name>
    <dbReference type="NCBI Taxonomy" id="1868589"/>
    <lineage>
        <taxon>Bacteria</taxon>
        <taxon>Pseudomonadati</taxon>
        <taxon>Pseudomonadota</taxon>
        <taxon>Alphaproteobacteria</taxon>
        <taxon>Hyphomicrobiales</taxon>
        <taxon>Phreatobacteraceae</taxon>
        <taxon>Phreatobacter</taxon>
    </lineage>
</organism>
<dbReference type="Proteomes" id="UP000237889">
    <property type="component" value="Chromosome"/>
</dbReference>
<proteinExistence type="predicted"/>
<keyword evidence="4" id="KW-1185">Reference proteome</keyword>
<evidence type="ECO:0000313" key="3">
    <source>
        <dbReference type="EMBL" id="AVO47068.1"/>
    </source>
</evidence>
<feature type="region of interest" description="Disordered" evidence="1">
    <location>
        <begin position="55"/>
        <end position="87"/>
    </location>
</feature>
<evidence type="ECO:0000256" key="1">
    <source>
        <dbReference type="SAM" id="MobiDB-lite"/>
    </source>
</evidence>
<keyword evidence="2" id="KW-0732">Signal</keyword>